<name>A0A816CKF0_9BILA</name>
<dbReference type="Proteomes" id="UP000663870">
    <property type="component" value="Unassembled WGS sequence"/>
</dbReference>
<sequence>MRSTNVVVSNPSSLLNVAHSGTGTVILELQHDSNINVAISGTGQLILSGRVRGNGRLSISGTAHLDALTCPMKIVTVEMSGTGLARVYGIEGVHVTMSGVGTICYRGPLLSQVINGLGSIRECILEQTSEKPPYSSSQSNMEFSKSDMKQFNNENIKKLECKFKQQTLSITTIEDFSNELFFQIFDYLDGCEIYYGFMNLNKRFQELLNSSLLLFKINFDNKFFMNICKQIMTLNKHQIFSINSCKPLSMNRFFSSFSFDSSFKQLESLVLYESQSNILIPFLNNLSYLPRLFSLTLYLLEGLTNLVDIYKIILKLSMLKYLVIITKDSNLLNSLSINIDQQFNNITHLYIKNHCSFNDILILMSYTPQLHHICYSNMNCITTNIKNISPIKLSKLKRFFLCINGIKFDTFEIFLSKIDSKIEILSFTTRYEDMTYLDANRWQSLILNKLSYLKIFDLNYYVSFQNGFENRLYHGKSNQFSSSFWIERKWICEIRKEYGGIMYLIYPYKTRWDELILDETVNFSPVMTKSTQLILNDICAKQWRNIIHVTIRHALALAEIYHLTISVKKVFFGILIPILNSLPKLCSLKLHSLSFGDPEGMNPKDYKFFFSMKPKSKITKVYLERMDTDVDCIKGKINEVPSQQICFE</sequence>
<keyword evidence="4" id="KW-1185">Reference proteome</keyword>
<dbReference type="InterPro" id="IPR021255">
    <property type="entry name" value="DUF2807"/>
</dbReference>
<dbReference type="Gene3D" id="2.160.20.120">
    <property type="match status" value="1"/>
</dbReference>
<proteinExistence type="predicted"/>
<evidence type="ECO:0000313" key="3">
    <source>
        <dbReference type="EMBL" id="CAF1623854.1"/>
    </source>
</evidence>
<evidence type="ECO:0000313" key="4">
    <source>
        <dbReference type="Proteomes" id="UP000663870"/>
    </source>
</evidence>
<evidence type="ECO:0000259" key="1">
    <source>
        <dbReference type="Pfam" id="PF10988"/>
    </source>
</evidence>
<feature type="domain" description="Putative auto-transporter adhesin head GIN" evidence="1">
    <location>
        <begin position="12"/>
        <end position="107"/>
    </location>
</feature>
<gene>
    <name evidence="3" type="ORF">JXQ802_LOCUS50931</name>
    <name evidence="2" type="ORF">PYM288_LOCUS34742</name>
</gene>
<dbReference type="AlphaFoldDB" id="A0A816CKF0"/>
<dbReference type="Proteomes" id="UP000663854">
    <property type="component" value="Unassembled WGS sequence"/>
</dbReference>
<comment type="caution">
    <text evidence="3">The sequence shown here is derived from an EMBL/GenBank/DDBJ whole genome shotgun (WGS) entry which is preliminary data.</text>
</comment>
<evidence type="ECO:0000313" key="2">
    <source>
        <dbReference type="EMBL" id="CAF1399368.1"/>
    </source>
</evidence>
<dbReference type="EMBL" id="CAJNOL010006982">
    <property type="protein sequence ID" value="CAF1623854.1"/>
    <property type="molecule type" value="Genomic_DNA"/>
</dbReference>
<organism evidence="3 4">
    <name type="scientific">Rotaria sordida</name>
    <dbReference type="NCBI Taxonomy" id="392033"/>
    <lineage>
        <taxon>Eukaryota</taxon>
        <taxon>Metazoa</taxon>
        <taxon>Spiralia</taxon>
        <taxon>Gnathifera</taxon>
        <taxon>Rotifera</taxon>
        <taxon>Eurotatoria</taxon>
        <taxon>Bdelloidea</taxon>
        <taxon>Philodinida</taxon>
        <taxon>Philodinidae</taxon>
        <taxon>Rotaria</taxon>
    </lineage>
</organism>
<reference evidence="3" key="1">
    <citation type="submission" date="2021-02" db="EMBL/GenBank/DDBJ databases">
        <authorList>
            <person name="Nowell W R."/>
        </authorList>
    </citation>
    <scope>NUCLEOTIDE SEQUENCE</scope>
</reference>
<dbReference type="EMBL" id="CAJNOH010005487">
    <property type="protein sequence ID" value="CAF1399368.1"/>
    <property type="molecule type" value="Genomic_DNA"/>
</dbReference>
<accession>A0A816CKF0</accession>
<protein>
    <recommendedName>
        <fullName evidence="1">Putative auto-transporter adhesin head GIN domain-containing protein</fullName>
    </recommendedName>
</protein>
<dbReference type="Pfam" id="PF10988">
    <property type="entry name" value="DUF2807"/>
    <property type="match status" value="1"/>
</dbReference>